<accession>A0A765BPJ7</accession>
<protein>
    <submittedName>
        <fullName evidence="3">Uncharacterized protein</fullName>
    </submittedName>
</protein>
<dbReference type="AlphaFoldDB" id="A0A765BPJ7"/>
<sequence>MSLIEYMPDGMSVENAGTHGANGNLVLGTGEYDVFLLPVLLLSLLFLLVGQASAGVELNPFYNISASIALSSPQKVSIANYYIHDREVPSGLSFVCRSATDATNGRCPFTNTLNAITTAWWHPSNTVKAENVELLFAEQRAGKIKFWFLKGELYLYGAILVSGILL</sequence>
<evidence type="ECO:0000313" key="2">
    <source>
        <dbReference type="EMBL" id="HAG1883082.1"/>
    </source>
</evidence>
<name>A0A765BPJ7_SALER</name>
<proteinExistence type="predicted"/>
<reference evidence="3" key="2">
    <citation type="submission" date="2020-02" db="EMBL/GenBank/DDBJ databases">
        <authorList>
            <consortium name="NCBI Pathogen Detection Project"/>
        </authorList>
    </citation>
    <scope>NUCLEOTIDE SEQUENCE</scope>
    <source>
        <strain evidence="3">MA.CK_98/00010293</strain>
        <strain evidence="2">MA.CK_98/00011463</strain>
    </source>
</reference>
<organism evidence="3">
    <name type="scientific">Salmonella enterica</name>
    <name type="common">Salmonella choleraesuis</name>
    <dbReference type="NCBI Taxonomy" id="28901"/>
    <lineage>
        <taxon>Bacteria</taxon>
        <taxon>Pseudomonadati</taxon>
        <taxon>Pseudomonadota</taxon>
        <taxon>Gammaproteobacteria</taxon>
        <taxon>Enterobacterales</taxon>
        <taxon>Enterobacteriaceae</taxon>
        <taxon>Salmonella</taxon>
    </lineage>
</organism>
<keyword evidence="1" id="KW-0472">Membrane</keyword>
<feature type="transmembrane region" description="Helical" evidence="1">
    <location>
        <begin position="146"/>
        <end position="165"/>
    </location>
</feature>
<reference evidence="3" key="1">
    <citation type="journal article" date="2018" name="Genome Biol.">
        <title>SKESA: strategic k-mer extension for scrupulous assemblies.</title>
        <authorList>
            <person name="Souvorov A."/>
            <person name="Agarwala R."/>
            <person name="Lipman D.J."/>
        </authorList>
    </citation>
    <scope>NUCLEOTIDE SEQUENCE</scope>
    <source>
        <strain evidence="3">MA.CK_98/00010293</strain>
        <strain evidence="2">MA.CK_98/00011463</strain>
    </source>
</reference>
<dbReference type="InterPro" id="IPR043037">
    <property type="entry name" value="CfaE_adhesin"/>
</dbReference>
<feature type="transmembrane region" description="Helical" evidence="1">
    <location>
        <begin position="35"/>
        <end position="56"/>
    </location>
</feature>
<keyword evidence="1" id="KW-1133">Transmembrane helix</keyword>
<keyword evidence="1" id="KW-0812">Transmembrane</keyword>
<gene>
    <name evidence="3" type="ORF">G8O64_004670</name>
    <name evidence="2" type="ORF">G8V93_004662</name>
</gene>
<evidence type="ECO:0000313" key="3">
    <source>
        <dbReference type="EMBL" id="HAG5358972.1"/>
    </source>
</evidence>
<dbReference type="EMBL" id="DAAYQT010000030">
    <property type="protein sequence ID" value="HAG5358972.1"/>
    <property type="molecule type" value="Genomic_DNA"/>
</dbReference>
<evidence type="ECO:0000256" key="1">
    <source>
        <dbReference type="SAM" id="Phobius"/>
    </source>
</evidence>
<comment type="caution">
    <text evidence="3">The sequence shown here is derived from an EMBL/GenBank/DDBJ whole genome shotgun (WGS) entry which is preliminary data.</text>
</comment>
<dbReference type="Gene3D" id="2.60.40.2520">
    <property type="entry name" value="CFA/I fimbrial subunit E, adhesin domain"/>
    <property type="match status" value="1"/>
</dbReference>
<dbReference type="EMBL" id="DAAXOF010000030">
    <property type="protein sequence ID" value="HAG1883082.1"/>
    <property type="molecule type" value="Genomic_DNA"/>
</dbReference>